<feature type="region of interest" description="Disordered" evidence="1">
    <location>
        <begin position="116"/>
        <end position="171"/>
    </location>
</feature>
<dbReference type="AlphaFoldDB" id="A0A9N9A0E6"/>
<organism evidence="2 3">
    <name type="scientific">Funneliformis caledonium</name>
    <dbReference type="NCBI Taxonomy" id="1117310"/>
    <lineage>
        <taxon>Eukaryota</taxon>
        <taxon>Fungi</taxon>
        <taxon>Fungi incertae sedis</taxon>
        <taxon>Mucoromycota</taxon>
        <taxon>Glomeromycotina</taxon>
        <taxon>Glomeromycetes</taxon>
        <taxon>Glomerales</taxon>
        <taxon>Glomeraceae</taxon>
        <taxon>Funneliformis</taxon>
    </lineage>
</organism>
<feature type="compositionally biased region" description="Basic residues" evidence="1">
    <location>
        <begin position="158"/>
        <end position="169"/>
    </location>
</feature>
<evidence type="ECO:0000313" key="2">
    <source>
        <dbReference type="EMBL" id="CAG8514630.1"/>
    </source>
</evidence>
<protein>
    <submittedName>
        <fullName evidence="2">5215_t:CDS:1</fullName>
    </submittedName>
</protein>
<keyword evidence="3" id="KW-1185">Reference proteome</keyword>
<gene>
    <name evidence="2" type="ORF">FCALED_LOCUS4378</name>
</gene>
<proteinExistence type="predicted"/>
<reference evidence="2" key="1">
    <citation type="submission" date="2021-06" db="EMBL/GenBank/DDBJ databases">
        <authorList>
            <person name="Kallberg Y."/>
            <person name="Tangrot J."/>
            <person name="Rosling A."/>
        </authorList>
    </citation>
    <scope>NUCLEOTIDE SEQUENCE</scope>
    <source>
        <strain evidence="2">UK204</strain>
    </source>
</reference>
<comment type="caution">
    <text evidence="2">The sequence shown here is derived from an EMBL/GenBank/DDBJ whole genome shotgun (WGS) entry which is preliminary data.</text>
</comment>
<evidence type="ECO:0000313" key="3">
    <source>
        <dbReference type="Proteomes" id="UP000789570"/>
    </source>
</evidence>
<name>A0A9N9A0E6_9GLOM</name>
<dbReference type="OrthoDB" id="2447320at2759"/>
<dbReference type="EMBL" id="CAJVPQ010000852">
    <property type="protein sequence ID" value="CAG8514630.1"/>
    <property type="molecule type" value="Genomic_DNA"/>
</dbReference>
<sequence>MELSRDIVKDERIVKYYIQNASGTLQTTERATAMPENRDICSDACGEHICGRSRTFLLSGASINIAQPPKSLRFLDQQIEWLFQHLKQLAKWILILEAEPGSQDLVRDNTDRDQANQKRFNGDATGVRHEIQSSLSPRQEYEFDSKIKNGGNSGTAQRRTRGLPRRTSKRDHFFHDETNNNVLSDNEIDYFSKNYGITGAYPVLSYDDLLFWIKDHDGVVYLWSRMENSIMLVGHDMKDALMNYLFHQENLRYVNEYTHELITLDEAEREGKEWAESCEVETYVEDTSNTIVHKRLRAEQPISITMDHQQPE</sequence>
<dbReference type="Proteomes" id="UP000789570">
    <property type="component" value="Unassembled WGS sequence"/>
</dbReference>
<accession>A0A9N9A0E6</accession>
<evidence type="ECO:0000256" key="1">
    <source>
        <dbReference type="SAM" id="MobiDB-lite"/>
    </source>
</evidence>